<keyword evidence="5" id="KW-0408">Iron</keyword>
<dbReference type="AlphaFoldDB" id="A0A4D4J3H5"/>
<keyword evidence="4" id="KW-0560">Oxidoreductase</keyword>
<dbReference type="PANTHER" id="PTHR46696">
    <property type="entry name" value="P450, PUTATIVE (EUROFUNG)-RELATED"/>
    <property type="match status" value="1"/>
</dbReference>
<dbReference type="PANTHER" id="PTHR46696:SF1">
    <property type="entry name" value="CYTOCHROME P450 YJIB-RELATED"/>
    <property type="match status" value="1"/>
</dbReference>
<evidence type="ECO:0000256" key="4">
    <source>
        <dbReference type="ARBA" id="ARBA00023002"/>
    </source>
</evidence>
<dbReference type="GO" id="GO:0020037">
    <property type="term" value="F:heme binding"/>
    <property type="evidence" value="ECO:0007669"/>
    <property type="project" value="InterPro"/>
</dbReference>
<dbReference type="PRINTS" id="PR00359">
    <property type="entry name" value="BP450"/>
</dbReference>
<dbReference type="RefSeq" id="WP_225978367.1">
    <property type="nucleotide sequence ID" value="NZ_BJFL01000011.1"/>
</dbReference>
<dbReference type="SUPFAM" id="SSF48264">
    <property type="entry name" value="Cytochrome P450"/>
    <property type="match status" value="1"/>
</dbReference>
<dbReference type="EMBL" id="BJFL01000011">
    <property type="protein sequence ID" value="GDY31051.1"/>
    <property type="molecule type" value="Genomic_DNA"/>
</dbReference>
<dbReference type="GO" id="GO:0005506">
    <property type="term" value="F:iron ion binding"/>
    <property type="evidence" value="ECO:0007669"/>
    <property type="project" value="InterPro"/>
</dbReference>
<name>A0A4D4J3H5_9PSEU</name>
<keyword evidence="3" id="KW-0479">Metal-binding</keyword>
<dbReference type="Gene3D" id="1.10.630.10">
    <property type="entry name" value="Cytochrome P450"/>
    <property type="match status" value="1"/>
</dbReference>
<proteinExistence type="inferred from homology"/>
<sequence>MTEMAPRPLPLTRECPLAPPAEYARLRAEAPVSPLALPDGNVGWLVTRFEDVTAALVNPAVSAQRTFQTNVSSVTLTPEEWRASGFGTSFIGMDPPEHTRYRRMLTGQFTVRRMKALAPRIEQIVDEHLDAIVAAGPPADLVRDFAEPVPSLVICELLGMPYADSKQFQQHADVMQRLERSKEELLDAMTGMAAAIRTLVQDKRAHPDDGLISGLIQATPGDGVPLTDDELVAIGNLLMIAGYATTANMIAMGALALLTYRNQWETLRDHPETIERGVEEILRFLSVAPFGLPRTAKADTEIGGQRIRAGDPIVLSIESANRDPARFDSPDLMDVTRAPRRHVGFAYGAHQCLGQQLARMEMRIAFARLTRRLPDLRLAVPLEEVPMRSDMQIYGAHELPVTW</sequence>
<evidence type="ECO:0000313" key="7">
    <source>
        <dbReference type="EMBL" id="GDY31051.1"/>
    </source>
</evidence>
<reference evidence="8" key="1">
    <citation type="submission" date="2019-04" db="EMBL/GenBank/DDBJ databases">
        <title>Draft genome sequence of Pseudonocardiaceae bacterium SL3-2-4.</title>
        <authorList>
            <person name="Ningsih F."/>
            <person name="Yokota A."/>
            <person name="Sakai Y."/>
            <person name="Nanatani K."/>
            <person name="Yabe S."/>
            <person name="Oetari A."/>
            <person name="Sjamsuridzal W."/>
        </authorList>
    </citation>
    <scope>NUCLEOTIDE SEQUENCE [LARGE SCALE GENOMIC DNA]</scope>
    <source>
        <strain evidence="8">SL3-2-4</strain>
    </source>
</reference>
<accession>A0A4D4J3H5</accession>
<comment type="similarity">
    <text evidence="1">Belongs to the cytochrome P450 family.</text>
</comment>
<dbReference type="InterPro" id="IPR036396">
    <property type="entry name" value="Cyt_P450_sf"/>
</dbReference>
<evidence type="ECO:0000256" key="2">
    <source>
        <dbReference type="ARBA" id="ARBA00022617"/>
    </source>
</evidence>
<dbReference type="FunFam" id="1.10.630.10:FF:000018">
    <property type="entry name" value="Cytochrome P450 monooxygenase"/>
    <property type="match status" value="1"/>
</dbReference>
<dbReference type="PRINTS" id="PR00385">
    <property type="entry name" value="P450"/>
</dbReference>
<dbReference type="Proteomes" id="UP000298860">
    <property type="component" value="Unassembled WGS sequence"/>
</dbReference>
<evidence type="ECO:0000313" key="8">
    <source>
        <dbReference type="Proteomes" id="UP000298860"/>
    </source>
</evidence>
<evidence type="ECO:0000256" key="3">
    <source>
        <dbReference type="ARBA" id="ARBA00022723"/>
    </source>
</evidence>
<comment type="caution">
    <text evidence="7">The sequence shown here is derived from an EMBL/GenBank/DDBJ whole genome shotgun (WGS) entry which is preliminary data.</text>
</comment>
<dbReference type="Pfam" id="PF00067">
    <property type="entry name" value="p450"/>
    <property type="match status" value="1"/>
</dbReference>
<evidence type="ECO:0000256" key="6">
    <source>
        <dbReference type="ARBA" id="ARBA00023033"/>
    </source>
</evidence>
<dbReference type="InterPro" id="IPR001128">
    <property type="entry name" value="Cyt_P450"/>
</dbReference>
<keyword evidence="8" id="KW-1185">Reference proteome</keyword>
<protein>
    <submittedName>
        <fullName evidence="7">Cytochrome P450</fullName>
    </submittedName>
</protein>
<evidence type="ECO:0000256" key="1">
    <source>
        <dbReference type="ARBA" id="ARBA00010617"/>
    </source>
</evidence>
<organism evidence="7 8">
    <name type="scientific">Gandjariella thermophila</name>
    <dbReference type="NCBI Taxonomy" id="1931992"/>
    <lineage>
        <taxon>Bacteria</taxon>
        <taxon>Bacillati</taxon>
        <taxon>Actinomycetota</taxon>
        <taxon>Actinomycetes</taxon>
        <taxon>Pseudonocardiales</taxon>
        <taxon>Pseudonocardiaceae</taxon>
        <taxon>Gandjariella</taxon>
    </lineage>
</organism>
<keyword evidence="2" id="KW-0349">Heme</keyword>
<keyword evidence="6" id="KW-0503">Monooxygenase</keyword>
<evidence type="ECO:0000256" key="5">
    <source>
        <dbReference type="ARBA" id="ARBA00023004"/>
    </source>
</evidence>
<dbReference type="GO" id="GO:0004497">
    <property type="term" value="F:monooxygenase activity"/>
    <property type="evidence" value="ECO:0007669"/>
    <property type="project" value="UniProtKB-KW"/>
</dbReference>
<dbReference type="GO" id="GO:0016705">
    <property type="term" value="F:oxidoreductase activity, acting on paired donors, with incorporation or reduction of molecular oxygen"/>
    <property type="evidence" value="ECO:0007669"/>
    <property type="project" value="InterPro"/>
</dbReference>
<gene>
    <name evidence="7" type="ORF">GTS_26840</name>
</gene>
<dbReference type="CDD" id="cd11030">
    <property type="entry name" value="CYP105-like"/>
    <property type="match status" value="1"/>
</dbReference>
<dbReference type="InterPro" id="IPR002397">
    <property type="entry name" value="Cyt_P450_B"/>
</dbReference>